<dbReference type="AlphaFoldDB" id="A0A412YE17"/>
<feature type="transmembrane region" description="Helical" evidence="1">
    <location>
        <begin position="166"/>
        <end position="186"/>
    </location>
</feature>
<accession>A0A412YE17</accession>
<reference evidence="2 3" key="1">
    <citation type="submission" date="2018-08" db="EMBL/GenBank/DDBJ databases">
        <title>A genome reference for cultivated species of the human gut microbiota.</title>
        <authorList>
            <person name="Zou Y."/>
            <person name="Xue W."/>
            <person name="Luo G."/>
        </authorList>
    </citation>
    <scope>NUCLEOTIDE SEQUENCE [LARGE SCALE GENOMIC DNA]</scope>
    <source>
        <strain evidence="2 3">AF14-32</strain>
    </source>
</reference>
<evidence type="ECO:0000313" key="2">
    <source>
        <dbReference type="EMBL" id="RGV55568.1"/>
    </source>
</evidence>
<sequence>MKKQKLSFSTLLQAGCSAILFISCLLPWLNITSPQESLRGEFSLINMPVQTVSDTGIMTNTFPPAGSIFDYYRIVLYVILFFIFINIFIQLIKKIPLFTCYSCLLPTCFSYLFWARVADCGNYLECAGIGLYLTNIFGTIAIAAAWTDLGRNYEIHRKLFSFCWKWSMLCFVLPIILIPLSGFLRIQTFDIHIIQQIVFAFTTVCFIIWAIGIMQIPFLIYAKIVNQISKQKNHQVRHF</sequence>
<keyword evidence="1" id="KW-1133">Transmembrane helix</keyword>
<evidence type="ECO:0000313" key="3">
    <source>
        <dbReference type="Proteomes" id="UP000283850"/>
    </source>
</evidence>
<protein>
    <submittedName>
        <fullName evidence="2">Uncharacterized protein</fullName>
    </submittedName>
</protein>
<evidence type="ECO:0000256" key="1">
    <source>
        <dbReference type="SAM" id="Phobius"/>
    </source>
</evidence>
<proteinExistence type="predicted"/>
<feature type="transmembrane region" description="Helical" evidence="1">
    <location>
        <begin position="127"/>
        <end position="146"/>
    </location>
</feature>
<keyword evidence="1" id="KW-0812">Transmembrane</keyword>
<keyword evidence="1" id="KW-0472">Membrane</keyword>
<dbReference type="PROSITE" id="PS51257">
    <property type="entry name" value="PROKAR_LIPOPROTEIN"/>
    <property type="match status" value="1"/>
</dbReference>
<feature type="transmembrane region" description="Helical" evidence="1">
    <location>
        <begin position="71"/>
        <end position="89"/>
    </location>
</feature>
<dbReference type="EMBL" id="QRZF01000004">
    <property type="protein sequence ID" value="RGV55568.1"/>
    <property type="molecule type" value="Genomic_DNA"/>
</dbReference>
<gene>
    <name evidence="2" type="ORF">DWW10_08580</name>
</gene>
<organism evidence="2 3">
    <name type="scientific">Bacteroides intestinalis</name>
    <dbReference type="NCBI Taxonomy" id="329854"/>
    <lineage>
        <taxon>Bacteria</taxon>
        <taxon>Pseudomonadati</taxon>
        <taxon>Bacteroidota</taxon>
        <taxon>Bacteroidia</taxon>
        <taxon>Bacteroidales</taxon>
        <taxon>Bacteroidaceae</taxon>
        <taxon>Bacteroides</taxon>
    </lineage>
</organism>
<dbReference type="RefSeq" id="WP_022394200.1">
    <property type="nucleotide sequence ID" value="NZ_QRZF01000004.1"/>
</dbReference>
<feature type="transmembrane region" description="Helical" evidence="1">
    <location>
        <begin position="96"/>
        <end position="115"/>
    </location>
</feature>
<feature type="transmembrane region" description="Helical" evidence="1">
    <location>
        <begin position="198"/>
        <end position="222"/>
    </location>
</feature>
<feature type="transmembrane region" description="Helical" evidence="1">
    <location>
        <begin position="12"/>
        <end position="31"/>
    </location>
</feature>
<comment type="caution">
    <text evidence="2">The sequence shown here is derived from an EMBL/GenBank/DDBJ whole genome shotgun (WGS) entry which is preliminary data.</text>
</comment>
<name>A0A412YE17_9BACE</name>
<dbReference type="Proteomes" id="UP000283850">
    <property type="component" value="Unassembled WGS sequence"/>
</dbReference>